<dbReference type="GeneID" id="92030507"/>
<feature type="region of interest" description="Disordered" evidence="1">
    <location>
        <begin position="173"/>
        <end position="196"/>
    </location>
</feature>
<evidence type="ECO:0000313" key="3">
    <source>
        <dbReference type="Proteomes" id="UP001360953"/>
    </source>
</evidence>
<accession>A0ABR1LC55</accession>
<organism evidence="2 3">
    <name type="scientific">Phyllosticta citribraziliensis</name>
    <dbReference type="NCBI Taxonomy" id="989973"/>
    <lineage>
        <taxon>Eukaryota</taxon>
        <taxon>Fungi</taxon>
        <taxon>Dikarya</taxon>
        <taxon>Ascomycota</taxon>
        <taxon>Pezizomycotina</taxon>
        <taxon>Dothideomycetes</taxon>
        <taxon>Dothideomycetes incertae sedis</taxon>
        <taxon>Botryosphaeriales</taxon>
        <taxon>Phyllostictaceae</taxon>
        <taxon>Phyllosticta</taxon>
    </lineage>
</organism>
<reference evidence="2 3" key="1">
    <citation type="submission" date="2024-04" db="EMBL/GenBank/DDBJ databases">
        <title>Phyllosticta paracitricarpa is synonymous to the EU quarantine fungus P. citricarpa based on phylogenomic analyses.</title>
        <authorList>
            <consortium name="Lawrence Berkeley National Laboratory"/>
            <person name="Van ingen-buijs V.A."/>
            <person name="Van westerhoven A.C."/>
            <person name="Haridas S."/>
            <person name="Skiadas P."/>
            <person name="Martin F."/>
            <person name="Groenewald J.Z."/>
            <person name="Crous P.W."/>
            <person name="Seidl M.F."/>
        </authorList>
    </citation>
    <scope>NUCLEOTIDE SEQUENCE [LARGE SCALE GENOMIC DNA]</scope>
    <source>
        <strain evidence="2 3">CPC 17464</strain>
    </source>
</reference>
<dbReference type="Proteomes" id="UP001360953">
    <property type="component" value="Unassembled WGS sequence"/>
</dbReference>
<dbReference type="EMBL" id="JBBPEH010000010">
    <property type="protein sequence ID" value="KAK7532821.1"/>
    <property type="molecule type" value="Genomic_DNA"/>
</dbReference>
<protein>
    <submittedName>
        <fullName evidence="2">Uncharacterized protein</fullName>
    </submittedName>
</protein>
<keyword evidence="3" id="KW-1185">Reference proteome</keyword>
<gene>
    <name evidence="2" type="ORF">J3D65DRAFT_56612</name>
</gene>
<evidence type="ECO:0000313" key="2">
    <source>
        <dbReference type="EMBL" id="KAK7532821.1"/>
    </source>
</evidence>
<evidence type="ECO:0000256" key="1">
    <source>
        <dbReference type="SAM" id="MobiDB-lite"/>
    </source>
</evidence>
<proteinExistence type="predicted"/>
<dbReference type="RefSeq" id="XP_066652214.1">
    <property type="nucleotide sequence ID" value="XM_066797601.1"/>
</dbReference>
<sequence>MTAETCANALVFSFLSPFPSFASLIGNPILDIRMNSQPAVQPCAVASRSSFLDSRLSRPQPSPACIKQTTQRHALLASRHLDSSPDVPTGRQRGVWRAAVGGGGVGVCLPVCLSARLVSSSRDREADTPNGLRCAAVAHDRGLAKSRRSPALRRIDSACRALCGSSLLQVCPTNRPTNQPAENKRRTTTSTYQRAL</sequence>
<comment type="caution">
    <text evidence="2">The sequence shown here is derived from an EMBL/GenBank/DDBJ whole genome shotgun (WGS) entry which is preliminary data.</text>
</comment>
<name>A0ABR1LC55_9PEZI</name>